<evidence type="ECO:0000256" key="4">
    <source>
        <dbReference type="ARBA" id="ARBA00022777"/>
    </source>
</evidence>
<evidence type="ECO:0000313" key="8">
    <source>
        <dbReference type="EMBL" id="GAF90425.1"/>
    </source>
</evidence>
<dbReference type="PANTHER" id="PTHR20275:SF43">
    <property type="entry name" value="BIFUNCTIONAL NADP PHOSPHATASE_NAD KINASE"/>
    <property type="match status" value="1"/>
</dbReference>
<sequence length="202" mass="22350">DPGIPILGVNMGSRGFLTEVYPDDVEAALENMLMGDYGVEECIKVASKSLDTDDTYPDALNEILISSSMPSKMLDMRLSIDGVHIMDIQADGAMVATPTGSTAYNLSAGGPIVKPGVEAMILTTICPYSYFRSVVVPTDSRITVELIKPRAEGIVIADGREYAPIKPLSSVEIWKSEHTTRFVRFKPFYERLERRLIFRKVR</sequence>
<name>X0UPL8_9ZZZZ</name>
<dbReference type="EMBL" id="BARS01011483">
    <property type="protein sequence ID" value="GAF90425.1"/>
    <property type="molecule type" value="Genomic_DNA"/>
</dbReference>
<dbReference type="InterPro" id="IPR017437">
    <property type="entry name" value="ATP-NAD_kinase_PpnK-typ_C"/>
</dbReference>
<evidence type="ECO:0000256" key="6">
    <source>
        <dbReference type="ARBA" id="ARBA00022857"/>
    </source>
</evidence>
<dbReference type="Gene3D" id="3.40.50.10330">
    <property type="entry name" value="Probable inorganic polyphosphate/atp-NAD kinase, domain 1"/>
    <property type="match status" value="1"/>
</dbReference>
<dbReference type="InterPro" id="IPR017438">
    <property type="entry name" value="ATP-NAD_kinase_N"/>
</dbReference>
<dbReference type="Gene3D" id="2.60.200.30">
    <property type="entry name" value="Probable inorganic polyphosphate/atp-NAD kinase, domain 2"/>
    <property type="match status" value="1"/>
</dbReference>
<keyword evidence="7" id="KW-0520">NAD</keyword>
<keyword evidence="3" id="KW-0547">Nucleotide-binding</keyword>
<organism evidence="8">
    <name type="scientific">marine sediment metagenome</name>
    <dbReference type="NCBI Taxonomy" id="412755"/>
    <lineage>
        <taxon>unclassified sequences</taxon>
        <taxon>metagenomes</taxon>
        <taxon>ecological metagenomes</taxon>
    </lineage>
</organism>
<feature type="non-terminal residue" evidence="8">
    <location>
        <position position="1"/>
    </location>
</feature>
<evidence type="ECO:0000256" key="1">
    <source>
        <dbReference type="ARBA" id="ARBA00022490"/>
    </source>
</evidence>
<evidence type="ECO:0000256" key="5">
    <source>
        <dbReference type="ARBA" id="ARBA00022840"/>
    </source>
</evidence>
<dbReference type="AlphaFoldDB" id="X0UPL8"/>
<dbReference type="GO" id="GO:0003951">
    <property type="term" value="F:NAD+ kinase activity"/>
    <property type="evidence" value="ECO:0007669"/>
    <property type="project" value="InterPro"/>
</dbReference>
<evidence type="ECO:0000256" key="7">
    <source>
        <dbReference type="ARBA" id="ARBA00023027"/>
    </source>
</evidence>
<dbReference type="InterPro" id="IPR016064">
    <property type="entry name" value="NAD/diacylglycerol_kinase_sf"/>
</dbReference>
<reference evidence="8" key="1">
    <citation type="journal article" date="2014" name="Front. Microbiol.">
        <title>High frequency of phylogenetically diverse reductive dehalogenase-homologous genes in deep subseafloor sedimentary metagenomes.</title>
        <authorList>
            <person name="Kawai M."/>
            <person name="Futagami T."/>
            <person name="Toyoda A."/>
            <person name="Takaki Y."/>
            <person name="Nishi S."/>
            <person name="Hori S."/>
            <person name="Arai W."/>
            <person name="Tsubouchi T."/>
            <person name="Morono Y."/>
            <person name="Uchiyama I."/>
            <person name="Ito T."/>
            <person name="Fujiyama A."/>
            <person name="Inagaki F."/>
            <person name="Takami H."/>
        </authorList>
    </citation>
    <scope>NUCLEOTIDE SEQUENCE</scope>
    <source>
        <strain evidence="8">Expedition CK06-06</strain>
    </source>
</reference>
<keyword evidence="5" id="KW-0067">ATP-binding</keyword>
<gene>
    <name evidence="8" type="ORF">S01H1_20871</name>
</gene>
<evidence type="ECO:0008006" key="9">
    <source>
        <dbReference type="Google" id="ProtNLM"/>
    </source>
</evidence>
<dbReference type="InterPro" id="IPR002504">
    <property type="entry name" value="NADK"/>
</dbReference>
<accession>X0UPL8</accession>
<dbReference type="GO" id="GO:0019674">
    <property type="term" value="P:NAD+ metabolic process"/>
    <property type="evidence" value="ECO:0007669"/>
    <property type="project" value="InterPro"/>
</dbReference>
<dbReference type="GO" id="GO:0005524">
    <property type="term" value="F:ATP binding"/>
    <property type="evidence" value="ECO:0007669"/>
    <property type="project" value="UniProtKB-KW"/>
</dbReference>
<dbReference type="GO" id="GO:0006741">
    <property type="term" value="P:NADP+ biosynthetic process"/>
    <property type="evidence" value="ECO:0007669"/>
    <property type="project" value="InterPro"/>
</dbReference>
<evidence type="ECO:0000256" key="2">
    <source>
        <dbReference type="ARBA" id="ARBA00022679"/>
    </source>
</evidence>
<protein>
    <recommendedName>
        <fullName evidence="9">NAD kinase</fullName>
    </recommendedName>
</protein>
<dbReference type="Pfam" id="PF20143">
    <property type="entry name" value="NAD_kinase_C"/>
    <property type="match status" value="1"/>
</dbReference>
<proteinExistence type="predicted"/>
<dbReference type="SUPFAM" id="SSF111331">
    <property type="entry name" value="NAD kinase/diacylglycerol kinase-like"/>
    <property type="match status" value="1"/>
</dbReference>
<comment type="caution">
    <text evidence="8">The sequence shown here is derived from an EMBL/GenBank/DDBJ whole genome shotgun (WGS) entry which is preliminary data.</text>
</comment>
<keyword evidence="6" id="KW-0521">NADP</keyword>
<dbReference type="PANTHER" id="PTHR20275">
    <property type="entry name" value="NAD KINASE"/>
    <property type="match status" value="1"/>
</dbReference>
<keyword evidence="4" id="KW-0418">Kinase</keyword>
<evidence type="ECO:0000256" key="3">
    <source>
        <dbReference type="ARBA" id="ARBA00022741"/>
    </source>
</evidence>
<keyword evidence="1" id="KW-0963">Cytoplasm</keyword>
<dbReference type="Pfam" id="PF01513">
    <property type="entry name" value="NAD_kinase"/>
    <property type="match status" value="1"/>
</dbReference>
<keyword evidence="2" id="KW-0808">Transferase</keyword>